<dbReference type="EMBL" id="VFPU01000001">
    <property type="protein sequence ID" value="TQM97343.1"/>
    <property type="molecule type" value="Genomic_DNA"/>
</dbReference>
<protein>
    <submittedName>
        <fullName evidence="1">Uncharacterized protein</fullName>
    </submittedName>
</protein>
<reference evidence="1 2" key="1">
    <citation type="submission" date="2019-06" db="EMBL/GenBank/DDBJ databases">
        <title>Sequencing the genomes of 1000 actinobacteria strains.</title>
        <authorList>
            <person name="Klenk H.-P."/>
        </authorList>
    </citation>
    <scope>NUCLEOTIDE SEQUENCE [LARGE SCALE GENOMIC DNA]</scope>
    <source>
        <strain evidence="1 2">DSM 12362</strain>
    </source>
</reference>
<evidence type="ECO:0000313" key="1">
    <source>
        <dbReference type="EMBL" id="TQM97343.1"/>
    </source>
</evidence>
<keyword evidence="2" id="KW-1185">Reference proteome</keyword>
<dbReference type="Proteomes" id="UP000315133">
    <property type="component" value="Unassembled WGS sequence"/>
</dbReference>
<name>A0A543KQI2_9MICO</name>
<organism evidence="1 2">
    <name type="scientific">Ornithinimicrobium humiphilum</name>
    <dbReference type="NCBI Taxonomy" id="125288"/>
    <lineage>
        <taxon>Bacteria</taxon>
        <taxon>Bacillati</taxon>
        <taxon>Actinomycetota</taxon>
        <taxon>Actinomycetes</taxon>
        <taxon>Micrococcales</taxon>
        <taxon>Ornithinimicrobiaceae</taxon>
        <taxon>Ornithinimicrobium</taxon>
    </lineage>
</organism>
<evidence type="ECO:0000313" key="2">
    <source>
        <dbReference type="Proteomes" id="UP000315133"/>
    </source>
</evidence>
<proteinExistence type="predicted"/>
<accession>A0A543KQI2</accession>
<sequence>MAAVTDDRSAATEAAVRTERHGPAMWLRLQRPEPLNGIYPEMS</sequence>
<dbReference type="AlphaFoldDB" id="A0A543KQI2"/>
<comment type="caution">
    <text evidence="1">The sequence shown here is derived from an EMBL/GenBank/DDBJ whole genome shotgun (WGS) entry which is preliminary data.</text>
</comment>
<gene>
    <name evidence="1" type="ORF">FB476_2251</name>
</gene>